<proteinExistence type="predicted"/>
<dbReference type="AlphaFoldDB" id="A0A6C0DCY5"/>
<evidence type="ECO:0000256" key="1">
    <source>
        <dbReference type="SAM" id="MobiDB-lite"/>
    </source>
</evidence>
<organism evidence="2">
    <name type="scientific">viral metagenome</name>
    <dbReference type="NCBI Taxonomy" id="1070528"/>
    <lineage>
        <taxon>unclassified sequences</taxon>
        <taxon>metagenomes</taxon>
        <taxon>organismal metagenomes</taxon>
    </lineage>
</organism>
<accession>A0A6C0DCY5</accession>
<feature type="region of interest" description="Disordered" evidence="1">
    <location>
        <begin position="223"/>
        <end position="266"/>
    </location>
</feature>
<feature type="compositionally biased region" description="Basic residues" evidence="1">
    <location>
        <begin position="238"/>
        <end position="266"/>
    </location>
</feature>
<protein>
    <submittedName>
        <fullName evidence="2">Uncharacterized protein</fullName>
    </submittedName>
</protein>
<dbReference type="EMBL" id="MN739594">
    <property type="protein sequence ID" value="QHT14866.1"/>
    <property type="molecule type" value="Genomic_DNA"/>
</dbReference>
<evidence type="ECO:0000313" key="2">
    <source>
        <dbReference type="EMBL" id="QHT14866.1"/>
    </source>
</evidence>
<feature type="region of interest" description="Disordered" evidence="1">
    <location>
        <begin position="104"/>
        <end position="135"/>
    </location>
</feature>
<sequence>MRRSRRSSGGGYSVSPSNFVSVGNPIYQQYSGPGKDCVADAAVRPSFLSMFPGSLGVSGMAGGKRRKHKRRSMRGGTRLAVASFENPVGDMLGAPPAQVSAPGVATHAVDATSPATDPSAAAEQGAHTTQTGGRYESNLGAALDSVSAIGMSSYAPIRSIACEGAHANSMNTGMGMIQRPMLGGAMLANPLDLRATTAGYSHQFETLGGTSAVGGLMLNVPADGRASNPACSTTGGKRSTRSKRTRRGKKSKRSKRSLKKSRKHRK</sequence>
<reference evidence="2" key="1">
    <citation type="journal article" date="2020" name="Nature">
        <title>Giant virus diversity and host interactions through global metagenomics.</title>
        <authorList>
            <person name="Schulz F."/>
            <person name="Roux S."/>
            <person name="Paez-Espino D."/>
            <person name="Jungbluth S."/>
            <person name="Walsh D.A."/>
            <person name="Denef V.J."/>
            <person name="McMahon K.D."/>
            <person name="Konstantinidis K.T."/>
            <person name="Eloe-Fadrosh E.A."/>
            <person name="Kyrpides N.C."/>
            <person name="Woyke T."/>
        </authorList>
    </citation>
    <scope>NUCLEOTIDE SEQUENCE</scope>
    <source>
        <strain evidence="2">GVMAG-M-3300023174-141</strain>
    </source>
</reference>
<name>A0A6C0DCY5_9ZZZZ</name>
<feature type="compositionally biased region" description="Low complexity" evidence="1">
    <location>
        <begin position="110"/>
        <end position="122"/>
    </location>
</feature>